<evidence type="ECO:0000313" key="2">
    <source>
        <dbReference type="EMBL" id="MFD2543178.1"/>
    </source>
</evidence>
<dbReference type="Proteomes" id="UP001597467">
    <property type="component" value="Unassembled WGS sequence"/>
</dbReference>
<accession>A0ABW5K457</accession>
<organism evidence="2 3">
    <name type="scientific">Lacinutrix gracilariae</name>
    <dbReference type="NCBI Taxonomy" id="1747198"/>
    <lineage>
        <taxon>Bacteria</taxon>
        <taxon>Pseudomonadati</taxon>
        <taxon>Bacteroidota</taxon>
        <taxon>Flavobacteriia</taxon>
        <taxon>Flavobacteriales</taxon>
        <taxon>Flavobacteriaceae</taxon>
        <taxon>Lacinutrix</taxon>
    </lineage>
</organism>
<feature type="domain" description="Peptidase M28" evidence="1">
    <location>
        <begin position="105"/>
        <end position="302"/>
    </location>
</feature>
<name>A0ABW5K457_9FLAO</name>
<comment type="caution">
    <text evidence="2">The sequence shown here is derived from an EMBL/GenBank/DDBJ whole genome shotgun (WGS) entry which is preliminary data.</text>
</comment>
<dbReference type="InterPro" id="IPR045175">
    <property type="entry name" value="M28_fam"/>
</dbReference>
<dbReference type="InterPro" id="IPR007484">
    <property type="entry name" value="Peptidase_M28"/>
</dbReference>
<proteinExistence type="predicted"/>
<keyword evidence="3" id="KW-1185">Reference proteome</keyword>
<dbReference type="PANTHER" id="PTHR12147:SF26">
    <property type="entry name" value="PEPTIDASE M28 DOMAIN-CONTAINING PROTEIN"/>
    <property type="match status" value="1"/>
</dbReference>
<reference evidence="3" key="1">
    <citation type="journal article" date="2019" name="Int. J. Syst. Evol. Microbiol.">
        <title>The Global Catalogue of Microorganisms (GCM) 10K type strain sequencing project: providing services to taxonomists for standard genome sequencing and annotation.</title>
        <authorList>
            <consortium name="The Broad Institute Genomics Platform"/>
            <consortium name="The Broad Institute Genome Sequencing Center for Infectious Disease"/>
            <person name="Wu L."/>
            <person name="Ma J."/>
        </authorList>
    </citation>
    <scope>NUCLEOTIDE SEQUENCE [LARGE SCALE GENOMIC DNA]</scope>
    <source>
        <strain evidence="3">KCTC 42808</strain>
    </source>
</reference>
<dbReference type="PANTHER" id="PTHR12147">
    <property type="entry name" value="METALLOPEPTIDASE M28 FAMILY MEMBER"/>
    <property type="match status" value="1"/>
</dbReference>
<protein>
    <submittedName>
        <fullName evidence="2">M20/M25/M40 family metallo-hydrolase</fullName>
    </submittedName>
</protein>
<gene>
    <name evidence="2" type="ORF">ACFSSB_12670</name>
</gene>
<evidence type="ECO:0000259" key="1">
    <source>
        <dbReference type="Pfam" id="PF04389"/>
    </source>
</evidence>
<dbReference type="RefSeq" id="WP_379904800.1">
    <property type="nucleotide sequence ID" value="NZ_JBHULM010000011.1"/>
</dbReference>
<dbReference type="Pfam" id="PF04389">
    <property type="entry name" value="Peptidase_M28"/>
    <property type="match status" value="1"/>
</dbReference>
<dbReference type="EMBL" id="JBHULM010000011">
    <property type="protein sequence ID" value="MFD2543178.1"/>
    <property type="molecule type" value="Genomic_DNA"/>
</dbReference>
<evidence type="ECO:0000313" key="3">
    <source>
        <dbReference type="Proteomes" id="UP001597467"/>
    </source>
</evidence>
<dbReference type="SUPFAM" id="SSF53187">
    <property type="entry name" value="Zn-dependent exopeptidases"/>
    <property type="match status" value="1"/>
</dbReference>
<sequence length="312" mass="35149">MNNRYILCLFLALVTFSNCKNQPVTSKVTVEISNQNWFNADSLLQHVQVLSSDVFEGRRTGTAGAEKAKTYIIEALHLYNVGPLGAHYEQHFDFKNGNKEYKGVNILAGIKGTEYPKEYIVLSAHYDHEGIKNGKIYNGADDDASGISALIAFAEYFQKNPPKHSVILAAVDAEELGLVGSKYFVENSIVPIKSIKLNINMDMISRSDKNELYAVGSYHYKQLDPVIKSVAPTGNIQLTIGHDGSDHLEDWTYASDHASFHEKHIPFIYFGVEDHEDYHQPTDDFENIHPDFYKNAVHTIMAVFQKLDTMQL</sequence>
<dbReference type="Gene3D" id="3.40.630.10">
    <property type="entry name" value="Zn peptidases"/>
    <property type="match status" value="1"/>
</dbReference>